<dbReference type="Proteomes" id="UP000290289">
    <property type="component" value="Chromosome 6"/>
</dbReference>
<keyword evidence="1" id="KW-0472">Membrane</keyword>
<evidence type="ECO:0000313" key="3">
    <source>
        <dbReference type="Proteomes" id="UP000290289"/>
    </source>
</evidence>
<keyword evidence="1" id="KW-0812">Transmembrane</keyword>
<dbReference type="EMBL" id="RDQH01000332">
    <property type="protein sequence ID" value="RXH96082.1"/>
    <property type="molecule type" value="Genomic_DNA"/>
</dbReference>
<proteinExistence type="predicted"/>
<dbReference type="AlphaFoldDB" id="A0A498JR63"/>
<sequence length="106" mass="12095">MPIAVSRLIKVFQHDVFGLLLSFSCTNFVTLILARRKETYKCILPGYLHTDFDAAPHFLSDGVFAPKISHLDLQDFPNLFAICREMRKGTQELRRISKVGQKTKPS</sequence>
<reference evidence="2 3" key="1">
    <citation type="submission" date="2018-10" db="EMBL/GenBank/DDBJ databases">
        <title>A high-quality apple genome assembly.</title>
        <authorList>
            <person name="Hu J."/>
        </authorList>
    </citation>
    <scope>NUCLEOTIDE SEQUENCE [LARGE SCALE GENOMIC DNA]</scope>
    <source>
        <strain evidence="3">cv. HFTH1</strain>
        <tissue evidence="2">Young leaf</tissue>
    </source>
</reference>
<keyword evidence="1" id="KW-1133">Transmembrane helix</keyword>
<protein>
    <submittedName>
        <fullName evidence="2">Uncharacterized protein</fullName>
    </submittedName>
</protein>
<name>A0A498JR63_MALDO</name>
<comment type="caution">
    <text evidence="2">The sequence shown here is derived from an EMBL/GenBank/DDBJ whole genome shotgun (WGS) entry which is preliminary data.</text>
</comment>
<gene>
    <name evidence="2" type="ORF">DVH24_008582</name>
</gene>
<evidence type="ECO:0000256" key="1">
    <source>
        <dbReference type="SAM" id="Phobius"/>
    </source>
</evidence>
<accession>A0A498JR63</accession>
<feature type="transmembrane region" description="Helical" evidence="1">
    <location>
        <begin position="16"/>
        <end position="34"/>
    </location>
</feature>
<keyword evidence="3" id="KW-1185">Reference proteome</keyword>
<organism evidence="2 3">
    <name type="scientific">Malus domestica</name>
    <name type="common">Apple</name>
    <name type="synonym">Pyrus malus</name>
    <dbReference type="NCBI Taxonomy" id="3750"/>
    <lineage>
        <taxon>Eukaryota</taxon>
        <taxon>Viridiplantae</taxon>
        <taxon>Streptophyta</taxon>
        <taxon>Embryophyta</taxon>
        <taxon>Tracheophyta</taxon>
        <taxon>Spermatophyta</taxon>
        <taxon>Magnoliopsida</taxon>
        <taxon>eudicotyledons</taxon>
        <taxon>Gunneridae</taxon>
        <taxon>Pentapetalae</taxon>
        <taxon>rosids</taxon>
        <taxon>fabids</taxon>
        <taxon>Rosales</taxon>
        <taxon>Rosaceae</taxon>
        <taxon>Amygdaloideae</taxon>
        <taxon>Maleae</taxon>
        <taxon>Malus</taxon>
    </lineage>
</organism>
<evidence type="ECO:0000313" key="2">
    <source>
        <dbReference type="EMBL" id="RXH96082.1"/>
    </source>
</evidence>